<reference evidence="1 2" key="1">
    <citation type="journal article" date="2015" name="Microbiome">
        <title>Genomic resolution of linkages in carbon, nitrogen, and sulfur cycling among widespread estuary sediment bacteria.</title>
        <authorList>
            <person name="Baker B.J."/>
            <person name="Lazar C.S."/>
            <person name="Teske A.P."/>
            <person name="Dick G.J."/>
        </authorList>
    </citation>
    <scope>NUCLEOTIDE SEQUENCE [LARGE SCALE GENOMIC DNA]</scope>
    <source>
        <strain evidence="1">SM1_77</strain>
    </source>
</reference>
<sequence length="247" mass="28767">MLDHKLQHICEFVILTTAFSILTQCTPRVAHYESGTLESARVYYSMPEAIPELPEDVKERKEEKELDRYRAILEQKFQFSPPVAIVLIVPPPPIYYYWPRRSYPMHLDSINVMLFDALSEKLTKSEYVKELKLPPSFFGYGTLNKMREIAARHQADELLLISYDLRIQQPTSCLGLWPATYKLADLNSEMMLVDTRTGFFLTGKRYYVTKKRSLGSSKELEFIRLIVDDWTDSIVTDIVEFYSAVSR</sequence>
<dbReference type="EMBL" id="LJVE01000025">
    <property type="protein sequence ID" value="KPL15046.1"/>
    <property type="molecule type" value="Genomic_DNA"/>
</dbReference>
<comment type="caution">
    <text evidence="1">The sequence shown here is derived from an EMBL/GenBank/DDBJ whole genome shotgun (WGS) entry which is preliminary data.</text>
</comment>
<evidence type="ECO:0008006" key="3">
    <source>
        <dbReference type="Google" id="ProtNLM"/>
    </source>
</evidence>
<evidence type="ECO:0000313" key="1">
    <source>
        <dbReference type="EMBL" id="KPL15046.1"/>
    </source>
</evidence>
<name>A0A0S8JYZ6_UNCW3</name>
<dbReference type="AlphaFoldDB" id="A0A0S8JYZ6"/>
<accession>A0A0S8JYZ6</accession>
<proteinExistence type="predicted"/>
<protein>
    <recommendedName>
        <fullName evidence="3">Lipoprotein</fullName>
    </recommendedName>
</protein>
<gene>
    <name evidence="1" type="ORF">AMJ74_02175</name>
</gene>
<organism evidence="1 2">
    <name type="scientific">candidate division WOR_3 bacterium SM1_77</name>
    <dbReference type="NCBI Taxonomy" id="1703778"/>
    <lineage>
        <taxon>Bacteria</taxon>
        <taxon>Bacteria division WOR-3</taxon>
    </lineage>
</organism>
<dbReference type="Proteomes" id="UP000050975">
    <property type="component" value="Unassembled WGS sequence"/>
</dbReference>
<evidence type="ECO:0000313" key="2">
    <source>
        <dbReference type="Proteomes" id="UP000050975"/>
    </source>
</evidence>